<reference evidence="1" key="1">
    <citation type="submission" date="2021-10" db="EMBL/GenBank/DDBJ databases">
        <title>Novel species in genus Arthrobacter.</title>
        <authorList>
            <person name="Liu Y."/>
        </authorList>
    </citation>
    <scope>NUCLEOTIDE SEQUENCE</scope>
    <source>
        <strain evidence="1">Zg-Y453</strain>
    </source>
</reference>
<keyword evidence="2" id="KW-1185">Reference proteome</keyword>
<evidence type="ECO:0000313" key="2">
    <source>
        <dbReference type="Proteomes" id="UP001139158"/>
    </source>
</evidence>
<sequence length="167" mass="18370">MSTAAGRPQIELNAAARSASRCRAAWLARVRITDPVSGQIVPELFEAEMAKVLRGAAAGDLPAMPEPATVADVLKASESKEYRPLLKIRLGMLLRYQPGWGRIRAEGVVDHVLAVTGVKLDRRLVNVGWLLDPRAGGRRYTAWLDALEPKKNPPWQGFPHTRSSRVD</sequence>
<name>A0A9X1MG10_9MICC</name>
<evidence type="ECO:0000313" key="1">
    <source>
        <dbReference type="EMBL" id="MCC3299448.1"/>
    </source>
</evidence>
<protein>
    <submittedName>
        <fullName evidence="1">Uncharacterized protein</fullName>
    </submittedName>
</protein>
<comment type="caution">
    <text evidence="1">The sequence shown here is derived from an EMBL/GenBank/DDBJ whole genome shotgun (WGS) entry which is preliminary data.</text>
</comment>
<accession>A0A9X1MG10</accession>
<dbReference type="EMBL" id="JAJFZV010000018">
    <property type="protein sequence ID" value="MCC3299448.1"/>
    <property type="molecule type" value="Genomic_DNA"/>
</dbReference>
<dbReference type="Proteomes" id="UP001139158">
    <property type="component" value="Unassembled WGS sequence"/>
</dbReference>
<organism evidence="1 2">
    <name type="scientific">Arthrobacter caoxuetaonis</name>
    <dbReference type="NCBI Taxonomy" id="2886935"/>
    <lineage>
        <taxon>Bacteria</taxon>
        <taxon>Bacillati</taxon>
        <taxon>Actinomycetota</taxon>
        <taxon>Actinomycetes</taxon>
        <taxon>Micrococcales</taxon>
        <taxon>Micrococcaceae</taxon>
        <taxon>Arthrobacter</taxon>
    </lineage>
</organism>
<dbReference type="RefSeq" id="WP_227897434.1">
    <property type="nucleotide sequence ID" value="NZ_CP099467.1"/>
</dbReference>
<proteinExistence type="predicted"/>
<dbReference type="AlphaFoldDB" id="A0A9X1MG10"/>
<gene>
    <name evidence="1" type="ORF">LJ757_16770</name>
</gene>